<dbReference type="EMBL" id="VSFC01000019">
    <property type="protein sequence ID" value="TYA58270.1"/>
    <property type="molecule type" value="Genomic_DNA"/>
</dbReference>
<dbReference type="OrthoDB" id="821805at2"/>
<proteinExistence type="predicted"/>
<dbReference type="Pfam" id="PF19578">
    <property type="entry name" value="DUF6090"/>
    <property type="match status" value="1"/>
</dbReference>
<comment type="caution">
    <text evidence="2">The sequence shown here is derived from an EMBL/GenBank/DDBJ whole genome shotgun (WGS) entry which is preliminary data.</text>
</comment>
<dbReference type="InterPro" id="IPR045749">
    <property type="entry name" value="DUF6090"/>
</dbReference>
<name>A0A5D0GHK0_9FLAO</name>
<dbReference type="RefSeq" id="WP_148453439.1">
    <property type="nucleotide sequence ID" value="NZ_VSFC01000019.1"/>
</dbReference>
<keyword evidence="1" id="KW-0812">Transmembrane</keyword>
<dbReference type="AlphaFoldDB" id="A0A5D0GHK0"/>
<dbReference type="Proteomes" id="UP000324550">
    <property type="component" value="Unassembled WGS sequence"/>
</dbReference>
<gene>
    <name evidence="2" type="ORF">FVF61_03600</name>
</gene>
<keyword evidence="1" id="KW-0472">Membrane</keyword>
<keyword evidence="1" id="KW-1133">Transmembrane helix</keyword>
<evidence type="ECO:0000313" key="2">
    <source>
        <dbReference type="EMBL" id="TYA58270.1"/>
    </source>
</evidence>
<reference evidence="2 3" key="1">
    <citation type="submission" date="2019-08" db="EMBL/GenBank/DDBJ databases">
        <title>Formosa sediminis sp. nov., isolated from marine sediment.</title>
        <authorList>
            <person name="Cao W.R."/>
        </authorList>
    </citation>
    <scope>NUCLEOTIDE SEQUENCE [LARGE SCALE GENOMIC DNA]</scope>
    <source>
        <strain evidence="2 3">1494</strain>
    </source>
</reference>
<sequence>MIKFFRKIRQNLIMENRTTKYFKYAIGEIVLVVIGILIALQINTWNKERIEQKKEHTYLTNIKRDLQHQLDSIDIHLSYETIYIENAKPFLDTYFENDELVIDSSLMNNLSLLTQRKTFVSTDPTYTDLTSSGNIDLIQDQIFKDKLIVYYQNLERIEKIIQNNNSQLTDQLFITNIMGLIYYNDGSLPNSNRLIEISKRILKNEENELLLVNMTTFRQILAVGHIKLLTELKTLTNELIELVNKLL</sequence>
<evidence type="ECO:0000256" key="1">
    <source>
        <dbReference type="SAM" id="Phobius"/>
    </source>
</evidence>
<protein>
    <submittedName>
        <fullName evidence="2">Uncharacterized protein</fullName>
    </submittedName>
</protein>
<keyword evidence="3" id="KW-1185">Reference proteome</keyword>
<feature type="transmembrane region" description="Helical" evidence="1">
    <location>
        <begin position="21"/>
        <end position="42"/>
    </location>
</feature>
<accession>A0A5D0GHK0</accession>
<evidence type="ECO:0000313" key="3">
    <source>
        <dbReference type="Proteomes" id="UP000324550"/>
    </source>
</evidence>
<organism evidence="2 3">
    <name type="scientific">Formosa maritima</name>
    <dbReference type="NCBI Taxonomy" id="2592046"/>
    <lineage>
        <taxon>Bacteria</taxon>
        <taxon>Pseudomonadati</taxon>
        <taxon>Bacteroidota</taxon>
        <taxon>Flavobacteriia</taxon>
        <taxon>Flavobacteriales</taxon>
        <taxon>Flavobacteriaceae</taxon>
        <taxon>Formosa</taxon>
    </lineage>
</organism>